<comment type="similarity">
    <text evidence="1">Belongs to the SlyX family.</text>
</comment>
<proteinExistence type="inferred from homology"/>
<dbReference type="Gene3D" id="1.20.5.300">
    <property type="match status" value="1"/>
</dbReference>
<evidence type="ECO:0000313" key="3">
    <source>
        <dbReference type="EMBL" id="MFC3122611.1"/>
    </source>
</evidence>
<evidence type="ECO:0000313" key="4">
    <source>
        <dbReference type="Proteomes" id="UP001595478"/>
    </source>
</evidence>
<evidence type="ECO:0000256" key="1">
    <source>
        <dbReference type="HAMAP-Rule" id="MF_00715"/>
    </source>
</evidence>
<accession>A0ABV7FTA2</accession>
<reference evidence="4" key="1">
    <citation type="journal article" date="2019" name="Int. J. Syst. Evol. Microbiol.">
        <title>The Global Catalogue of Microorganisms (GCM) 10K type strain sequencing project: providing services to taxonomists for standard genome sequencing and annotation.</title>
        <authorList>
            <consortium name="The Broad Institute Genomics Platform"/>
            <consortium name="The Broad Institute Genome Sequencing Center for Infectious Disease"/>
            <person name="Wu L."/>
            <person name="Ma J."/>
        </authorList>
    </citation>
    <scope>NUCLEOTIDE SEQUENCE [LARGE SCALE GENOMIC DNA]</scope>
    <source>
        <strain evidence="4">KCTC 52473</strain>
    </source>
</reference>
<dbReference type="InterPro" id="IPR007236">
    <property type="entry name" value="SlyX"/>
</dbReference>
<dbReference type="EMBL" id="JBHRSW010000029">
    <property type="protein sequence ID" value="MFC3122611.1"/>
    <property type="molecule type" value="Genomic_DNA"/>
</dbReference>
<name>A0ABV7FTA2_9ALTE</name>
<dbReference type="PANTHER" id="PTHR36508">
    <property type="entry name" value="PROTEIN SLYX"/>
    <property type="match status" value="1"/>
</dbReference>
<gene>
    <name evidence="1" type="primary">slyX</name>
    <name evidence="3" type="ORF">ACFOHL_13380</name>
</gene>
<sequence>MNQILKQEVLIERLDYLEVKVAYQEDTIEKLNQTLVEQQQMIEKMERKMTIVSDKLKSIQISEMPSADQVEIPPHY</sequence>
<dbReference type="RefSeq" id="WP_376920739.1">
    <property type="nucleotide sequence ID" value="NZ_JBHRSW010000029.1"/>
</dbReference>
<keyword evidence="4" id="KW-1185">Reference proteome</keyword>
<keyword evidence="2" id="KW-0175">Coiled coil</keyword>
<dbReference type="Proteomes" id="UP001595478">
    <property type="component" value="Unassembled WGS sequence"/>
</dbReference>
<dbReference type="Pfam" id="PF04102">
    <property type="entry name" value="SlyX"/>
    <property type="match status" value="1"/>
</dbReference>
<organism evidence="3 4">
    <name type="scientific">Agaribacter flavus</name>
    <dbReference type="NCBI Taxonomy" id="1902781"/>
    <lineage>
        <taxon>Bacteria</taxon>
        <taxon>Pseudomonadati</taxon>
        <taxon>Pseudomonadota</taxon>
        <taxon>Gammaproteobacteria</taxon>
        <taxon>Alteromonadales</taxon>
        <taxon>Alteromonadaceae</taxon>
        <taxon>Agaribacter</taxon>
    </lineage>
</organism>
<protein>
    <recommendedName>
        <fullName evidence="1">Protein SlyX homolog</fullName>
    </recommendedName>
</protein>
<evidence type="ECO:0000256" key="2">
    <source>
        <dbReference type="SAM" id="Coils"/>
    </source>
</evidence>
<feature type="coiled-coil region" evidence="2">
    <location>
        <begin position="28"/>
        <end position="55"/>
    </location>
</feature>
<comment type="caution">
    <text evidence="3">The sequence shown here is derived from an EMBL/GenBank/DDBJ whole genome shotgun (WGS) entry which is preliminary data.</text>
</comment>
<dbReference type="HAMAP" id="MF_00715">
    <property type="entry name" value="SlyX"/>
    <property type="match status" value="1"/>
</dbReference>
<dbReference type="PANTHER" id="PTHR36508:SF1">
    <property type="entry name" value="PROTEIN SLYX"/>
    <property type="match status" value="1"/>
</dbReference>